<dbReference type="EMBL" id="BOMI01000033">
    <property type="protein sequence ID" value="GID73276.1"/>
    <property type="molecule type" value="Genomic_DNA"/>
</dbReference>
<accession>A0ABQ3XZU5</accession>
<keyword evidence="2" id="KW-1185">Reference proteome</keyword>
<sequence>MTTLTTGGRRNVDLGRLDPNCPAPYHGTHAAYQSAKCRCPHAKEAKRLYKKRAKHGLLTPVLVDATGTRRRVQGMWALGHTTSDIIEETGGRFSEPVVIKFCRQDHVTPVSRDLIAAAYQVLINRPGRSSRTRDRARAAGYALPIQWGADIDDPAAVPEPLEPEPLEPDDVCTDLVDEAVVERALEGERVELTDAELIAALQAGTARGEKLSTVAARLGVNHVGAKRMVTGELTPQRAKRARIAEALRRDFSRTDSALAAELGVHHTTVANVRRHLFPDRHQVAS</sequence>
<reference evidence="1 2" key="1">
    <citation type="submission" date="2021-01" db="EMBL/GenBank/DDBJ databases">
        <title>Whole genome shotgun sequence of Actinoplanes deccanensis NBRC 13994.</title>
        <authorList>
            <person name="Komaki H."/>
            <person name="Tamura T."/>
        </authorList>
    </citation>
    <scope>NUCLEOTIDE SEQUENCE [LARGE SCALE GENOMIC DNA]</scope>
    <source>
        <strain evidence="1 2">NBRC 13994</strain>
    </source>
</reference>
<evidence type="ECO:0000313" key="1">
    <source>
        <dbReference type="EMBL" id="GID73276.1"/>
    </source>
</evidence>
<dbReference type="Proteomes" id="UP000609879">
    <property type="component" value="Unassembled WGS sequence"/>
</dbReference>
<evidence type="ECO:0000313" key="2">
    <source>
        <dbReference type="Proteomes" id="UP000609879"/>
    </source>
</evidence>
<proteinExistence type="predicted"/>
<dbReference type="RefSeq" id="WP_203761205.1">
    <property type="nucleotide sequence ID" value="NZ_BAAABO010000029.1"/>
</dbReference>
<name>A0ABQ3XZU5_9ACTN</name>
<gene>
    <name evidence="1" type="ORF">Ade02nite_19170</name>
</gene>
<organism evidence="1 2">
    <name type="scientific">Paractinoplanes deccanensis</name>
    <dbReference type="NCBI Taxonomy" id="113561"/>
    <lineage>
        <taxon>Bacteria</taxon>
        <taxon>Bacillati</taxon>
        <taxon>Actinomycetota</taxon>
        <taxon>Actinomycetes</taxon>
        <taxon>Micromonosporales</taxon>
        <taxon>Micromonosporaceae</taxon>
        <taxon>Paractinoplanes</taxon>
    </lineage>
</organism>
<comment type="caution">
    <text evidence="1">The sequence shown here is derived from an EMBL/GenBank/DDBJ whole genome shotgun (WGS) entry which is preliminary data.</text>
</comment>
<protein>
    <submittedName>
        <fullName evidence="1">Uncharacterized protein</fullName>
    </submittedName>
</protein>